<dbReference type="InterPro" id="IPR011050">
    <property type="entry name" value="Pectin_lyase_fold/virulence"/>
</dbReference>
<gene>
    <name evidence="1" type="ORF">COT23_02615</name>
</gene>
<dbReference type="SUPFAM" id="SSF51126">
    <property type="entry name" value="Pectin lyase-like"/>
    <property type="match status" value="1"/>
</dbReference>
<dbReference type="SMART" id="SM00710">
    <property type="entry name" value="PbH1"/>
    <property type="match status" value="4"/>
</dbReference>
<dbReference type="Gene3D" id="2.160.20.10">
    <property type="entry name" value="Single-stranded right-handed beta-helix, Pectin lyase-like"/>
    <property type="match status" value="1"/>
</dbReference>
<reference evidence="2" key="1">
    <citation type="submission" date="2017-09" db="EMBL/GenBank/DDBJ databases">
        <title>Depth-based differentiation of microbial function through sediment-hosted aquifers and enrichment of novel symbionts in the deep terrestrial subsurface.</title>
        <authorList>
            <person name="Probst A.J."/>
            <person name="Ladd B."/>
            <person name="Jarett J.K."/>
            <person name="Geller-Mcgrath D.E."/>
            <person name="Sieber C.M.K."/>
            <person name="Emerson J.B."/>
            <person name="Anantharaman K."/>
            <person name="Thomas B.C."/>
            <person name="Malmstrom R."/>
            <person name="Stieglmeier M."/>
            <person name="Klingl A."/>
            <person name="Woyke T."/>
            <person name="Ryan C.M."/>
            <person name="Banfield J.F."/>
        </authorList>
    </citation>
    <scope>NUCLEOTIDE SEQUENCE [LARGE SCALE GENOMIC DNA]</scope>
</reference>
<protein>
    <recommendedName>
        <fullName evidence="3">Right handed beta helix domain-containing protein</fullName>
    </recommendedName>
</protein>
<dbReference type="Proteomes" id="UP000228687">
    <property type="component" value="Unassembled WGS sequence"/>
</dbReference>
<dbReference type="InterPro" id="IPR006626">
    <property type="entry name" value="PbH1"/>
</dbReference>
<evidence type="ECO:0000313" key="2">
    <source>
        <dbReference type="Proteomes" id="UP000228687"/>
    </source>
</evidence>
<name>A0A2H0YZP7_9BACT</name>
<comment type="caution">
    <text evidence="1">The sequence shown here is derived from an EMBL/GenBank/DDBJ whole genome shotgun (WGS) entry which is preliminary data.</text>
</comment>
<dbReference type="InterPro" id="IPR012334">
    <property type="entry name" value="Pectin_lyas_fold"/>
</dbReference>
<evidence type="ECO:0008006" key="3">
    <source>
        <dbReference type="Google" id="ProtNLM"/>
    </source>
</evidence>
<proteinExistence type="predicted"/>
<accession>A0A2H0YZP7</accession>
<organism evidence="1 2">
    <name type="scientific">Candidatus Kaiserbacteria bacterium CG08_land_8_20_14_0_20_50_21</name>
    <dbReference type="NCBI Taxonomy" id="1974604"/>
    <lineage>
        <taxon>Bacteria</taxon>
        <taxon>Candidatus Kaiseribacteriota</taxon>
    </lineage>
</organism>
<dbReference type="EMBL" id="PEXT01000055">
    <property type="protein sequence ID" value="PIS43203.1"/>
    <property type="molecule type" value="Genomic_DNA"/>
</dbReference>
<evidence type="ECO:0000313" key="1">
    <source>
        <dbReference type="EMBL" id="PIS43203.1"/>
    </source>
</evidence>
<sequence>MNWTMYGTDSGNTSAINFTNAASYITIDGAYIKDWYAGVYFGSSTGVTGVVIQNCEIWSGFSWGGIQTAAGFVNSFTIQHCKIHDNGDDPGGHEHNLYIESCEVGCSILNNEIYNGGTNNIQIYPDVSLGHTINIT</sequence>
<dbReference type="AlphaFoldDB" id="A0A2H0YZP7"/>